<protein>
    <submittedName>
        <fullName evidence="1">Uncharacterized protein</fullName>
    </submittedName>
</protein>
<evidence type="ECO:0000313" key="1">
    <source>
        <dbReference type="EMBL" id="JAE12124.1"/>
    </source>
</evidence>
<dbReference type="AlphaFoldDB" id="A0A0A9FLN3"/>
<sequence>MSADMSGTKCKISTTYNKKRYLRIWTSISNHSTKLTNRPDIMIIQLSGSKVSPDAKGRNSHWTKANRASLKMNHDFCHCDLFLTRVKV</sequence>
<proteinExistence type="predicted"/>
<reference evidence="1" key="2">
    <citation type="journal article" date="2015" name="Data Brief">
        <title>Shoot transcriptome of the giant reed, Arundo donax.</title>
        <authorList>
            <person name="Barrero R.A."/>
            <person name="Guerrero F.D."/>
            <person name="Moolhuijzen P."/>
            <person name="Goolsby J.A."/>
            <person name="Tidwell J."/>
            <person name="Bellgard S.E."/>
            <person name="Bellgard M.I."/>
        </authorList>
    </citation>
    <scope>NUCLEOTIDE SEQUENCE</scope>
    <source>
        <tissue evidence="1">Shoot tissue taken approximately 20 cm above the soil surface</tissue>
    </source>
</reference>
<dbReference type="EMBL" id="GBRH01185772">
    <property type="protein sequence ID" value="JAE12124.1"/>
    <property type="molecule type" value="Transcribed_RNA"/>
</dbReference>
<accession>A0A0A9FLN3</accession>
<dbReference type="EMBL" id="GBRH01232644">
    <property type="protein sequence ID" value="JAD65251.1"/>
    <property type="molecule type" value="Transcribed_RNA"/>
</dbReference>
<name>A0A0A9FLN3_ARUDO</name>
<reference evidence="1" key="1">
    <citation type="submission" date="2014-09" db="EMBL/GenBank/DDBJ databases">
        <authorList>
            <person name="Magalhaes I.L.F."/>
            <person name="Oliveira U."/>
            <person name="Santos F.R."/>
            <person name="Vidigal T.H.D.A."/>
            <person name="Brescovit A.D."/>
            <person name="Santos A.J."/>
        </authorList>
    </citation>
    <scope>NUCLEOTIDE SEQUENCE</scope>
    <source>
        <tissue evidence="1">Shoot tissue taken approximately 20 cm above the soil surface</tissue>
    </source>
</reference>
<organism evidence="1">
    <name type="scientific">Arundo donax</name>
    <name type="common">Giant reed</name>
    <name type="synonym">Donax arundinaceus</name>
    <dbReference type="NCBI Taxonomy" id="35708"/>
    <lineage>
        <taxon>Eukaryota</taxon>
        <taxon>Viridiplantae</taxon>
        <taxon>Streptophyta</taxon>
        <taxon>Embryophyta</taxon>
        <taxon>Tracheophyta</taxon>
        <taxon>Spermatophyta</taxon>
        <taxon>Magnoliopsida</taxon>
        <taxon>Liliopsida</taxon>
        <taxon>Poales</taxon>
        <taxon>Poaceae</taxon>
        <taxon>PACMAD clade</taxon>
        <taxon>Arundinoideae</taxon>
        <taxon>Arundineae</taxon>
        <taxon>Arundo</taxon>
    </lineage>
</organism>